<organism evidence="3 4">
    <name type="scientific">Neoaquamicrobium sediminum</name>
    <dbReference type="NCBI Taxonomy" id="1849104"/>
    <lineage>
        <taxon>Bacteria</taxon>
        <taxon>Pseudomonadati</taxon>
        <taxon>Pseudomonadota</taxon>
        <taxon>Alphaproteobacteria</taxon>
        <taxon>Hyphomicrobiales</taxon>
        <taxon>Phyllobacteriaceae</taxon>
        <taxon>Neoaquamicrobium</taxon>
    </lineage>
</organism>
<dbReference type="Gene3D" id="1.25.40.10">
    <property type="entry name" value="Tetratricopeptide repeat domain"/>
    <property type="match status" value="1"/>
</dbReference>
<feature type="region of interest" description="Disordered" evidence="1">
    <location>
        <begin position="606"/>
        <end position="644"/>
    </location>
</feature>
<feature type="compositionally biased region" description="Polar residues" evidence="1">
    <location>
        <begin position="880"/>
        <end position="893"/>
    </location>
</feature>
<dbReference type="RefSeq" id="WP_368802135.1">
    <property type="nucleotide sequence ID" value="NZ_JAZHFV010000002.1"/>
</dbReference>
<comment type="caution">
    <text evidence="3">The sequence shown here is derived from an EMBL/GenBank/DDBJ whole genome shotgun (WGS) entry which is preliminary data.</text>
</comment>
<dbReference type="Gene3D" id="1.10.287.1490">
    <property type="match status" value="1"/>
</dbReference>
<dbReference type="PANTHER" id="PTHR43628:SF1">
    <property type="entry name" value="CHITIN SYNTHASE REGULATORY FACTOR 2-RELATED"/>
    <property type="match status" value="1"/>
</dbReference>
<feature type="compositionally biased region" description="Low complexity" evidence="1">
    <location>
        <begin position="915"/>
        <end position="938"/>
    </location>
</feature>
<evidence type="ECO:0000313" key="4">
    <source>
        <dbReference type="Proteomes" id="UP001559025"/>
    </source>
</evidence>
<sequence length="1233" mass="132321">MNNRRSYLDSINAGRRRRASTSLEDIASSLDELETRIRRPLEDQRDPYRQGPRDTHPDQYERAWREDRLSTADLSSELNALRRDLRDQMGSGLRREFTALKQEIEDAMQRSGPLGQTADLSAEFERLSGMIHKLAEQSDDRQVNMLRLEMEQVKNALGKLAREDTVQSYDRRWSELDQRWSNIASQVANVGGGNADDPALQALSARLEQIGDAVNALPTSVTLRSLEDKMKILATTVDQFAHQQDRIGPEALDAIEERLDEISRAVAASAGAGRPTAFDPEPFERIEARISALARQLDDSAVDNQSGVLVDQLAALSSRIEDISQRVDLPEQVIERLAERIDTISYKLEQAPAQPDMDHVFRGLDDRFASISAMLEQRHEDSVAQGQVLFSDLERRLESVAARIDNSGADAAHDARFIEAMDARFADLAARLEQQPAAPADEQAIRSLEARMDTMSSKLESSLLQPGIDKDLIRSLESQIADLTSHLSKPSPASADEDIRPRLDKIEQSIVESRRDVIEAARQAAEETVRHFASTGSEGPLVAGLVDDLKSLEALTRRSDDRNAKTFEAIHDTLLKIVGRLGTIEAGGAAEPKPAATPRQTLLDADRTPSLEPSNEALPMAATNEVAPPASEKDTGRTARRTAAAAAAQAAADALRDDADGASAKAAGGRVSMLGGLTRALSGRKTSASEQEHQPLAGDAQDASQADSVAPNVELDSRLDPELANQPLEPGSGAPDLNAIMKRVRDERGQPPKPGADADTAKADFIAAARRAAQAAAAEAEIMKRRPATKAKSGGFSLGGLLKRRRKPVLMGVAAILIALAGLQIGRTVIGGNSDEPVAEAPAPTSAPLVAEAVEPEMIEDAPDQPVRMAGEDAPKATDATMTTEAPQATQAASTDWLEADAAAPLPVEAEEPQQEAAAAQPAEIEESTAPAEETTAEIASIPDASEEAVAAIPVDAGPIALREAAAAGDPKALYQIGNRYAEGRGTQEDMAKAAEWYQKAADQGLAPAQYRIGNLYEKGIGVERDVKAAKTWYQLAAAQGNASAMHNLAVLNAMGADGTTDNDTAARWFAEAAEFGVQDSQFNLGILAAKGVGMQQNLEEAYKWFALVAKAGDKDAAAKRDEVAKALRPEQLENARAAVELWRAKPVDAEANTVEVPDSWSEGEEVTASVDMKQAVRNIQTILNKNGYEAGSADGVMGAKTKAAIAAFQGDNGMKATGEVDEPTVRALLERR</sequence>
<evidence type="ECO:0000256" key="1">
    <source>
        <dbReference type="SAM" id="MobiDB-lite"/>
    </source>
</evidence>
<dbReference type="EMBL" id="JAZHFV010000002">
    <property type="protein sequence ID" value="MEX4006872.1"/>
    <property type="molecule type" value="Genomic_DNA"/>
</dbReference>
<feature type="domain" description="Peptidoglycan binding-like" evidence="2">
    <location>
        <begin position="1175"/>
        <end position="1229"/>
    </location>
</feature>
<protein>
    <submittedName>
        <fullName evidence="3">Peptidoglycan-binding protein</fullName>
    </submittedName>
</protein>
<feature type="region of interest" description="Disordered" evidence="1">
    <location>
        <begin position="682"/>
        <end position="737"/>
    </location>
</feature>
<dbReference type="SUPFAM" id="SSF47090">
    <property type="entry name" value="PGBD-like"/>
    <property type="match status" value="1"/>
</dbReference>
<evidence type="ECO:0000259" key="2">
    <source>
        <dbReference type="Pfam" id="PF01471"/>
    </source>
</evidence>
<dbReference type="InterPro" id="IPR052945">
    <property type="entry name" value="Mitotic_Regulator"/>
</dbReference>
<name>A0ABV3WQE7_9HYPH</name>
<dbReference type="InterPro" id="IPR036366">
    <property type="entry name" value="PGBDSf"/>
</dbReference>
<accession>A0ABV3WQE7</accession>
<dbReference type="InterPro" id="IPR006597">
    <property type="entry name" value="Sel1-like"/>
</dbReference>
<reference evidence="3 4" key="1">
    <citation type="submission" date="2024-01" db="EMBL/GenBank/DDBJ databases">
        <title>New evidence supports the origin of RcGTA from prophage.</title>
        <authorList>
            <person name="Xu Y."/>
            <person name="Liu B."/>
            <person name="Chen F."/>
        </authorList>
    </citation>
    <scope>NUCLEOTIDE SEQUENCE [LARGE SCALE GENOMIC DNA]</scope>
    <source>
        <strain evidence="3 4">CBW1107-2</strain>
    </source>
</reference>
<feature type="region of interest" description="Disordered" evidence="1">
    <location>
        <begin position="1"/>
        <end position="20"/>
    </location>
</feature>
<feature type="region of interest" description="Disordered" evidence="1">
    <location>
        <begin position="860"/>
        <end position="893"/>
    </location>
</feature>
<dbReference type="SUPFAM" id="SSF81901">
    <property type="entry name" value="HCP-like"/>
    <property type="match status" value="1"/>
</dbReference>
<dbReference type="Pfam" id="PF08238">
    <property type="entry name" value="Sel1"/>
    <property type="match status" value="4"/>
</dbReference>
<dbReference type="PANTHER" id="PTHR43628">
    <property type="entry name" value="ACTIVATOR OF C KINASE PROTEIN 1-RELATED"/>
    <property type="match status" value="1"/>
</dbReference>
<proteinExistence type="predicted"/>
<evidence type="ECO:0000313" key="3">
    <source>
        <dbReference type="EMBL" id="MEX4006872.1"/>
    </source>
</evidence>
<dbReference type="Pfam" id="PF01471">
    <property type="entry name" value="PG_binding_1"/>
    <property type="match status" value="1"/>
</dbReference>
<dbReference type="InterPro" id="IPR011990">
    <property type="entry name" value="TPR-like_helical_dom_sf"/>
</dbReference>
<feature type="compositionally biased region" description="Low complexity" evidence="1">
    <location>
        <begin position="699"/>
        <end position="708"/>
    </location>
</feature>
<dbReference type="Proteomes" id="UP001559025">
    <property type="component" value="Unassembled WGS sequence"/>
</dbReference>
<feature type="region of interest" description="Disordered" evidence="1">
    <location>
        <begin position="35"/>
        <end position="63"/>
    </location>
</feature>
<gene>
    <name evidence="3" type="ORF">V1479_06115</name>
</gene>
<dbReference type="Gene3D" id="1.10.101.10">
    <property type="entry name" value="PGBD-like superfamily/PGBD"/>
    <property type="match status" value="1"/>
</dbReference>
<keyword evidence="4" id="KW-1185">Reference proteome</keyword>
<dbReference type="InterPro" id="IPR036365">
    <property type="entry name" value="PGBD-like_sf"/>
</dbReference>
<dbReference type="InterPro" id="IPR002477">
    <property type="entry name" value="Peptidoglycan-bd-like"/>
</dbReference>
<dbReference type="SMART" id="SM00671">
    <property type="entry name" value="SEL1"/>
    <property type="match status" value="4"/>
</dbReference>
<feature type="region of interest" description="Disordered" evidence="1">
    <location>
        <begin position="908"/>
        <end position="938"/>
    </location>
</feature>